<accession>A0AA38RZS0</accession>
<organism evidence="2 3">
    <name type="scientific">Coniochaeta hoffmannii</name>
    <dbReference type="NCBI Taxonomy" id="91930"/>
    <lineage>
        <taxon>Eukaryota</taxon>
        <taxon>Fungi</taxon>
        <taxon>Dikarya</taxon>
        <taxon>Ascomycota</taxon>
        <taxon>Pezizomycotina</taxon>
        <taxon>Sordariomycetes</taxon>
        <taxon>Sordariomycetidae</taxon>
        <taxon>Coniochaetales</taxon>
        <taxon>Coniochaetaceae</taxon>
        <taxon>Coniochaeta</taxon>
    </lineage>
</organism>
<evidence type="ECO:0000313" key="2">
    <source>
        <dbReference type="EMBL" id="KAJ9162225.1"/>
    </source>
</evidence>
<evidence type="ECO:0000259" key="1">
    <source>
        <dbReference type="Pfam" id="PF18795"/>
    </source>
</evidence>
<feature type="domain" description="DNA mismatch repair protein HSM3 N-terminal" evidence="1">
    <location>
        <begin position="18"/>
        <end position="117"/>
    </location>
</feature>
<name>A0AA38RZS0_9PEZI</name>
<proteinExistence type="predicted"/>
<reference evidence="2" key="1">
    <citation type="submission" date="2022-07" db="EMBL/GenBank/DDBJ databases">
        <title>Fungi with potential for degradation of polypropylene.</title>
        <authorList>
            <person name="Gostincar C."/>
        </authorList>
    </citation>
    <scope>NUCLEOTIDE SEQUENCE</scope>
    <source>
        <strain evidence="2">EXF-13287</strain>
    </source>
</reference>
<dbReference type="Gene3D" id="1.25.10.50">
    <property type="match status" value="1"/>
</dbReference>
<keyword evidence="3" id="KW-1185">Reference proteome</keyword>
<dbReference type="Pfam" id="PF18795">
    <property type="entry name" value="HSM3_N"/>
    <property type="match status" value="1"/>
</dbReference>
<dbReference type="EMBL" id="JANBVN010000014">
    <property type="protein sequence ID" value="KAJ9162225.1"/>
    <property type="molecule type" value="Genomic_DNA"/>
</dbReference>
<dbReference type="Proteomes" id="UP001174691">
    <property type="component" value="Unassembled WGS sequence"/>
</dbReference>
<evidence type="ECO:0000313" key="3">
    <source>
        <dbReference type="Proteomes" id="UP001174691"/>
    </source>
</evidence>
<dbReference type="InterPro" id="IPR041335">
    <property type="entry name" value="HSM3_N"/>
</dbReference>
<sequence length="379" mass="42221">METVPLTGLEELDEHLDELVENPNIDLNDKLFDHVELQLTDANIPPLIPRFLPRLTTVLQQYQQDPAILASLSIKLLQPVSFTQILSLASEDSLIQALRSPAPSANILAMTVIEKASRTPADAAILSNMPLLVSDFVRRWLASPHVEVGQKGGIVLGNLLDIDCELPPPPPPSSSSDMSQAIVLRKSPGQGKLWRRIFSDRDIYRLILDICSGRHPDTAADERQLTLAQGRLLRILPRLAALSFHAVTRSDIPSPVPSHLTNGARAAYEENQRQRTADSLLHFAALRMVDRRDRLMHLSLVDFFEGFVSLMRPGLTEYSPYKVETVRALLREATTQDAELRAALLSLPDRIVPEEAEELRRWLREVLPGEAVRVGGGHE</sequence>
<protein>
    <recommendedName>
        <fullName evidence="1">DNA mismatch repair protein HSM3 N-terminal domain-containing protein</fullName>
    </recommendedName>
</protein>
<comment type="caution">
    <text evidence="2">The sequence shown here is derived from an EMBL/GenBank/DDBJ whole genome shotgun (WGS) entry which is preliminary data.</text>
</comment>
<gene>
    <name evidence="2" type="ORF">NKR19_g1560</name>
</gene>
<dbReference type="AlphaFoldDB" id="A0AA38RZS0"/>